<evidence type="ECO:0000313" key="2">
    <source>
        <dbReference type="EMBL" id="MBM9577708.1"/>
    </source>
</evidence>
<comment type="caution">
    <text evidence="3">The sequence shown here is derived from an EMBL/GenBank/DDBJ whole genome shotgun (WGS) entry which is preliminary data.</text>
</comment>
<feature type="transmembrane region" description="Helical" evidence="1">
    <location>
        <begin position="59"/>
        <end position="81"/>
    </location>
</feature>
<dbReference type="Proteomes" id="UP000724686">
    <property type="component" value="Unassembled WGS sequence"/>
</dbReference>
<dbReference type="RefSeq" id="WP_205279821.1">
    <property type="nucleotide sequence ID" value="NZ_JAFFPU010000038.1"/>
</dbReference>
<evidence type="ECO:0000313" key="4">
    <source>
        <dbReference type="Proteomes" id="UP000724686"/>
    </source>
</evidence>
<organism evidence="3 4">
    <name type="scientific">Leptospira ainlahdjerensis</name>
    <dbReference type="NCBI Taxonomy" id="2810033"/>
    <lineage>
        <taxon>Bacteria</taxon>
        <taxon>Pseudomonadati</taxon>
        <taxon>Spirochaetota</taxon>
        <taxon>Spirochaetia</taxon>
        <taxon>Leptospirales</taxon>
        <taxon>Leptospiraceae</taxon>
        <taxon>Leptospira</taxon>
    </lineage>
</organism>
<proteinExistence type="predicted"/>
<dbReference type="EMBL" id="JAFFPU010000038">
    <property type="protein sequence ID" value="MBM9577712.1"/>
    <property type="molecule type" value="Genomic_DNA"/>
</dbReference>
<keyword evidence="4" id="KW-1185">Reference proteome</keyword>
<accession>A0ABS2UET0</accession>
<name>A0ABS2UET0_9LEPT</name>
<dbReference type="NCBIfam" id="NF047528">
    <property type="entry name" value="LIMLP_03685_anti-sigma"/>
    <property type="match status" value="1"/>
</dbReference>
<protein>
    <submittedName>
        <fullName evidence="3">Iron dicitrate transport regulator FecR</fullName>
    </submittedName>
</protein>
<gene>
    <name evidence="2" type="ORF">JWG45_11145</name>
    <name evidence="3" type="ORF">JWG45_11170</name>
</gene>
<sequence length="342" mass="38711">MQKAIANEMTRLELAEFLSDHQTKKEFFALMKLKKDLGSIGAIEPSSSSEAKKRVNFKFGLLAAASLFLISALALYFRFFYEAANANEFEVAKSIVTGTCEIQNFQQKVVLKSGKESFCDHQIQGEIGLIVRTFPESEFQIHKNEDGILLELRSGIVIVTTKRKNSAVSIRARVHSISSQLLGTTLVLFSEGNLDHYKILVLEGNIRVPDSYGEAQKTFDVGSGYSIFEMDPKSKEDSSKKIVTEKINPKDLKKYSSLSDDSQKILQTEETKHDSRTVEYIKRELTSESNRIEEPTYKITLKDKTKYVGKIQENENSYILTDKKGVEIRIDKKDIVELELVP</sequence>
<evidence type="ECO:0000256" key="1">
    <source>
        <dbReference type="SAM" id="Phobius"/>
    </source>
</evidence>
<keyword evidence="1" id="KW-0472">Membrane</keyword>
<keyword evidence="1" id="KW-0812">Transmembrane</keyword>
<keyword evidence="1" id="KW-1133">Transmembrane helix</keyword>
<reference evidence="3 4" key="1">
    <citation type="submission" date="2021-02" db="EMBL/GenBank/DDBJ databases">
        <title>Leptospira ainlahdjerensis sp. nov., Leptospira ainazelensis sp. nov., Leptospira abararensis sp. nov. and Leptospira chreensis sp. nov., four new species isolated from water sources in Algeria.</title>
        <authorList>
            <person name="Amara Korba A."/>
            <person name="Kainiu M."/>
            <person name="Vincent A.T."/>
            <person name="Mariet J.-F."/>
            <person name="Veyrier F.J."/>
            <person name="Goarant C."/>
            <person name="Picardeau M."/>
        </authorList>
    </citation>
    <scope>NUCLEOTIDE SEQUENCE [LARGE SCALE GENOMIC DNA]</scope>
    <source>
        <strain evidence="3 4">201903070</strain>
    </source>
</reference>
<dbReference type="EMBL" id="JAFFPU010000038">
    <property type="protein sequence ID" value="MBM9577708.1"/>
    <property type="molecule type" value="Genomic_DNA"/>
</dbReference>
<evidence type="ECO:0000313" key="3">
    <source>
        <dbReference type="EMBL" id="MBM9577712.1"/>
    </source>
</evidence>